<dbReference type="InterPro" id="IPR036942">
    <property type="entry name" value="Beta-barrel_TonB_sf"/>
</dbReference>
<dbReference type="EMBL" id="CP147920">
    <property type="protein sequence ID" value="XAU15451.1"/>
    <property type="molecule type" value="Genomic_DNA"/>
</dbReference>
<keyword evidence="9 10" id="KW-0998">Cell outer membrane</keyword>
<comment type="subcellular location">
    <subcellularLocation>
        <location evidence="1 10">Cell outer membrane</location>
        <topology evidence="1 10">Multi-pass membrane protein</topology>
    </subcellularLocation>
</comment>
<evidence type="ECO:0000256" key="8">
    <source>
        <dbReference type="ARBA" id="ARBA00023170"/>
    </source>
</evidence>
<dbReference type="PANTHER" id="PTHR30069">
    <property type="entry name" value="TONB-DEPENDENT OUTER MEMBRANE RECEPTOR"/>
    <property type="match status" value="1"/>
</dbReference>
<evidence type="ECO:0000313" key="14">
    <source>
        <dbReference type="EMBL" id="XAU15451.1"/>
    </source>
</evidence>
<keyword evidence="4 10" id="KW-0812">Transmembrane</keyword>
<organism evidence="14 15">
    <name type="scientific">Sulfurimonas diazotrophicus</name>
    <dbReference type="NCBI Taxonomy" id="3131939"/>
    <lineage>
        <taxon>Bacteria</taxon>
        <taxon>Pseudomonadati</taxon>
        <taxon>Campylobacterota</taxon>
        <taxon>Epsilonproteobacteria</taxon>
        <taxon>Campylobacterales</taxon>
        <taxon>Sulfurimonadaceae</taxon>
        <taxon>Sulfurimonas</taxon>
    </lineage>
</organism>
<feature type="domain" description="TonB-dependent receptor-like beta-barrel" evidence="12">
    <location>
        <begin position="229"/>
        <end position="648"/>
    </location>
</feature>
<keyword evidence="7 10" id="KW-0472">Membrane</keyword>
<keyword evidence="15" id="KW-1185">Reference proteome</keyword>
<evidence type="ECO:0000256" key="3">
    <source>
        <dbReference type="ARBA" id="ARBA00022452"/>
    </source>
</evidence>
<feature type="domain" description="TonB-dependent receptor plug" evidence="13">
    <location>
        <begin position="46"/>
        <end position="154"/>
    </location>
</feature>
<dbReference type="Pfam" id="PF00593">
    <property type="entry name" value="TonB_dep_Rec_b-barrel"/>
    <property type="match status" value="1"/>
</dbReference>
<keyword evidence="8 14" id="KW-0675">Receptor</keyword>
<dbReference type="InterPro" id="IPR000531">
    <property type="entry name" value="Beta-barrel_TonB"/>
</dbReference>
<evidence type="ECO:0000256" key="5">
    <source>
        <dbReference type="ARBA" id="ARBA00022729"/>
    </source>
</evidence>
<dbReference type="PANTHER" id="PTHR30069:SF29">
    <property type="entry name" value="HEMOGLOBIN AND HEMOGLOBIN-HAPTOGLOBIN-BINDING PROTEIN 1-RELATED"/>
    <property type="match status" value="1"/>
</dbReference>
<evidence type="ECO:0000256" key="11">
    <source>
        <dbReference type="RuleBase" id="RU003357"/>
    </source>
</evidence>
<gene>
    <name evidence="14" type="ORF">WCY31_01825</name>
</gene>
<dbReference type="InterPro" id="IPR037066">
    <property type="entry name" value="Plug_dom_sf"/>
</dbReference>
<evidence type="ECO:0000256" key="4">
    <source>
        <dbReference type="ARBA" id="ARBA00022692"/>
    </source>
</evidence>
<dbReference type="Gene3D" id="2.40.170.20">
    <property type="entry name" value="TonB-dependent receptor, beta-barrel domain"/>
    <property type="match status" value="1"/>
</dbReference>
<evidence type="ECO:0000256" key="9">
    <source>
        <dbReference type="ARBA" id="ARBA00023237"/>
    </source>
</evidence>
<accession>A0ABZ3HB19</accession>
<keyword evidence="5" id="KW-0732">Signal</keyword>
<evidence type="ECO:0000256" key="6">
    <source>
        <dbReference type="ARBA" id="ARBA00023077"/>
    </source>
</evidence>
<evidence type="ECO:0000259" key="13">
    <source>
        <dbReference type="Pfam" id="PF07715"/>
    </source>
</evidence>
<evidence type="ECO:0000256" key="2">
    <source>
        <dbReference type="ARBA" id="ARBA00022448"/>
    </source>
</evidence>
<dbReference type="InterPro" id="IPR012910">
    <property type="entry name" value="Plug_dom"/>
</dbReference>
<evidence type="ECO:0000256" key="1">
    <source>
        <dbReference type="ARBA" id="ARBA00004571"/>
    </source>
</evidence>
<sequence length="681" mass="76147">MKLGTVLGCAFPLMLMASGTGSDDLAALLEEANRGVASAGLNLDYTTSVVSVLEHDQLFRLGLNTLFEALSIMPGVETSISQFGVKKVIVRGLDNPNTFTFDKTRLVLDGVPIETAFLSNTATFLELPVGIIERIEVLRGPASAYFGSGAFNGVISVTTRHSEADGSGLFFGGGSYAYRMGGGRIFAPLGAETSLQADVYLQRSDKFLYAGDDFVPDYIYDPGTGAVPFLRASESNERLNDYSVGMSLQHRGWSLKSRLKSRESGNYYGWNERLELDTDPRNIERYFFAEGGYEAPVGSATTLHTTLAYSYYDLDVEAQDYYHDSAAGVWIPYRFSVNESEDRFRVESRLKSRAVEGNAIEAGVLWQRIAERSNEISDTLTPYGDRPLVEEGLRRDNLALYLRDDWDVSRKFGLLLAARGDYYAKEKRFYPSLQVGALYTPDDRWQFKLNYGHAFRVPSWVEQYSVDYGPGDGTRAGNPSLTAETTETFEAIAIFKQDTGQRLQLNSYYALQRDVLDIDDKPAEGGYRNWPSRTSAGFEMAYDAMLLAQDHLNLSLSYTHTTYQTAGSGIEQLMPTAALWMTKGYYVHYMTPLFSLSLLAKYIGERPYNREFEARAGSSNLSPYLTLDTTLAYVSPAHWSLMISMKNLTDADVHYPSYYSRHPGGLPREGRNFLITAEYRF</sequence>
<comment type="similarity">
    <text evidence="10 11">Belongs to the TonB-dependent receptor family.</text>
</comment>
<keyword evidence="2 10" id="KW-0813">Transport</keyword>
<keyword evidence="6 11" id="KW-0798">TonB box</keyword>
<evidence type="ECO:0000256" key="10">
    <source>
        <dbReference type="PROSITE-ProRule" id="PRU01360"/>
    </source>
</evidence>
<dbReference type="Proteomes" id="UP001447842">
    <property type="component" value="Chromosome"/>
</dbReference>
<dbReference type="Gene3D" id="2.170.130.10">
    <property type="entry name" value="TonB-dependent receptor, plug domain"/>
    <property type="match status" value="1"/>
</dbReference>
<protein>
    <submittedName>
        <fullName evidence="14">TonB-dependent receptor</fullName>
    </submittedName>
</protein>
<keyword evidence="3 10" id="KW-1134">Transmembrane beta strand</keyword>
<dbReference type="Pfam" id="PF07715">
    <property type="entry name" value="Plug"/>
    <property type="match status" value="1"/>
</dbReference>
<evidence type="ECO:0000313" key="15">
    <source>
        <dbReference type="Proteomes" id="UP001447842"/>
    </source>
</evidence>
<dbReference type="RefSeq" id="WP_345972924.1">
    <property type="nucleotide sequence ID" value="NZ_CP147920.1"/>
</dbReference>
<evidence type="ECO:0000256" key="7">
    <source>
        <dbReference type="ARBA" id="ARBA00023136"/>
    </source>
</evidence>
<proteinExistence type="inferred from homology"/>
<evidence type="ECO:0000259" key="12">
    <source>
        <dbReference type="Pfam" id="PF00593"/>
    </source>
</evidence>
<dbReference type="PROSITE" id="PS52016">
    <property type="entry name" value="TONB_DEPENDENT_REC_3"/>
    <property type="match status" value="1"/>
</dbReference>
<reference evidence="14 15" key="1">
    <citation type="submission" date="2024-03" db="EMBL/GenBank/DDBJ databases">
        <title>Sulfurimonas sp. HSL3-1.</title>
        <authorList>
            <person name="Wang S."/>
        </authorList>
    </citation>
    <scope>NUCLEOTIDE SEQUENCE [LARGE SCALE GENOMIC DNA]</scope>
    <source>
        <strain evidence="14 15">HSL3-1</strain>
    </source>
</reference>
<dbReference type="SUPFAM" id="SSF56935">
    <property type="entry name" value="Porins"/>
    <property type="match status" value="1"/>
</dbReference>
<dbReference type="InterPro" id="IPR039426">
    <property type="entry name" value="TonB-dep_rcpt-like"/>
</dbReference>
<name>A0ABZ3HB19_9BACT</name>